<protein>
    <recommendedName>
        <fullName evidence="1">Piwi domain-containing protein</fullName>
    </recommendedName>
</protein>
<dbReference type="Proteomes" id="UP001162156">
    <property type="component" value="Unassembled WGS sequence"/>
</dbReference>
<dbReference type="Gene3D" id="3.30.420.10">
    <property type="entry name" value="Ribonuclease H-like superfamily/Ribonuclease H"/>
    <property type="match status" value="1"/>
</dbReference>
<dbReference type="AlphaFoldDB" id="A0AAV8WTX0"/>
<gene>
    <name evidence="2" type="ORF">NQ314_017664</name>
</gene>
<organism evidence="2 3">
    <name type="scientific">Rhamnusium bicolor</name>
    <dbReference type="NCBI Taxonomy" id="1586634"/>
    <lineage>
        <taxon>Eukaryota</taxon>
        <taxon>Metazoa</taxon>
        <taxon>Ecdysozoa</taxon>
        <taxon>Arthropoda</taxon>
        <taxon>Hexapoda</taxon>
        <taxon>Insecta</taxon>
        <taxon>Pterygota</taxon>
        <taxon>Neoptera</taxon>
        <taxon>Endopterygota</taxon>
        <taxon>Coleoptera</taxon>
        <taxon>Polyphaga</taxon>
        <taxon>Cucujiformia</taxon>
        <taxon>Chrysomeloidea</taxon>
        <taxon>Cerambycidae</taxon>
        <taxon>Lepturinae</taxon>
        <taxon>Rhagiini</taxon>
        <taxon>Rhamnusium</taxon>
    </lineage>
</organism>
<sequence length="360" mass="41569">LRSSARSTGMTINLPEKPFIHIKSQTLAGIQEYFRNQKSKKYDVIFVIVPNSGPQYSYVKTAAEINVGCLTQCVKSNTISKMREATALNLLLKVNSKLNGVNHCLENKPDIMKRPFMIMGADVTHPSPDARNIPSVAAVTASHDPKAFKYNICWRLQQPKVEIIEDLEAIVVEQLLFFNQQTGYKPETIIFFRDGVSEGQFEQVRNAEIRAIRSACKRIQRTDYEPKITFLVVQKRHHTRLFPLDKKYEDRNFNVPPDFYLVSHASIKGVARPTKYCTLWDDNSLTNDQIEELTYYLCHMFTRCNRSVSYPAPTYYAHLAAARGKVYIENEHIDMDKLQEKFSKLKILEEIQKEKPMFFV</sequence>
<reference evidence="2" key="1">
    <citation type="journal article" date="2023" name="Insect Mol. Biol.">
        <title>Genome sequencing provides insights into the evolution of gene families encoding plant cell wall-degrading enzymes in longhorned beetles.</title>
        <authorList>
            <person name="Shin N.R."/>
            <person name="Okamura Y."/>
            <person name="Kirsch R."/>
            <person name="Pauchet Y."/>
        </authorList>
    </citation>
    <scope>NUCLEOTIDE SEQUENCE</scope>
    <source>
        <strain evidence="2">RBIC_L_NR</strain>
    </source>
</reference>
<dbReference type="PANTHER" id="PTHR22891">
    <property type="entry name" value="EUKARYOTIC TRANSLATION INITIATION FACTOR 2C"/>
    <property type="match status" value="1"/>
</dbReference>
<dbReference type="GO" id="GO:0003676">
    <property type="term" value="F:nucleic acid binding"/>
    <property type="evidence" value="ECO:0007669"/>
    <property type="project" value="InterPro"/>
</dbReference>
<proteinExistence type="predicted"/>
<feature type="domain" description="Piwi" evidence="1">
    <location>
        <begin position="44"/>
        <end position="329"/>
    </location>
</feature>
<evidence type="ECO:0000313" key="2">
    <source>
        <dbReference type="EMBL" id="KAJ8929622.1"/>
    </source>
</evidence>
<dbReference type="InterPro" id="IPR003165">
    <property type="entry name" value="Piwi"/>
</dbReference>
<dbReference type="InterPro" id="IPR036397">
    <property type="entry name" value="RNaseH_sf"/>
</dbReference>
<accession>A0AAV8WTX0</accession>
<dbReference type="SUPFAM" id="SSF53098">
    <property type="entry name" value="Ribonuclease H-like"/>
    <property type="match status" value="1"/>
</dbReference>
<evidence type="ECO:0000313" key="3">
    <source>
        <dbReference type="Proteomes" id="UP001162156"/>
    </source>
</evidence>
<keyword evidence="3" id="KW-1185">Reference proteome</keyword>
<dbReference type="SMART" id="SM00950">
    <property type="entry name" value="Piwi"/>
    <property type="match status" value="1"/>
</dbReference>
<feature type="non-terminal residue" evidence="2">
    <location>
        <position position="1"/>
    </location>
</feature>
<evidence type="ECO:0000259" key="1">
    <source>
        <dbReference type="PROSITE" id="PS50822"/>
    </source>
</evidence>
<dbReference type="InterPro" id="IPR012337">
    <property type="entry name" value="RNaseH-like_sf"/>
</dbReference>
<dbReference type="Pfam" id="PF02171">
    <property type="entry name" value="Piwi"/>
    <property type="match status" value="1"/>
</dbReference>
<name>A0AAV8WTX0_9CUCU</name>
<dbReference type="EMBL" id="JANEYF010004945">
    <property type="protein sequence ID" value="KAJ8929622.1"/>
    <property type="molecule type" value="Genomic_DNA"/>
</dbReference>
<dbReference type="PROSITE" id="PS50822">
    <property type="entry name" value="PIWI"/>
    <property type="match status" value="1"/>
</dbReference>
<comment type="caution">
    <text evidence="2">The sequence shown here is derived from an EMBL/GenBank/DDBJ whole genome shotgun (WGS) entry which is preliminary data.</text>
</comment>
<dbReference type="Gene3D" id="3.40.50.2300">
    <property type="match status" value="1"/>
</dbReference>